<feature type="compositionally biased region" description="Basic and acidic residues" evidence="1">
    <location>
        <begin position="25"/>
        <end position="35"/>
    </location>
</feature>
<keyword evidence="3" id="KW-1185">Reference proteome</keyword>
<dbReference type="Proteomes" id="UP000235371">
    <property type="component" value="Unassembled WGS sequence"/>
</dbReference>
<sequence>MSGAPSSQRGAHLGPMGHPAPARSGHPEHGEDSHHLSISQLVQTTRDLSMDGIGAYSGLGGTGSAALNILVKREQQQKGQREWEKREVARQHEESRYRAANGSMKGYAPGLLPQYEELNYRGREEPYKVPTPQEMEERKRQEEAKAVAYEKQQRLSAGPAEGRGRKAVVLEKVQSVHSASRATSSDAITATRKFPVGERVNKCRRDRSRCSGHSPCAVREENPTVMVALHVKFVLGARCPWSSNARQREDMRILVLNIQTRLFTPEAGSRRKVEWKRLEVGAKVEAEPTADAIICRSSQTRGHPRLDRNKARRRPVHSDWIIRPEGVIPPFAPPPDTGRVRVAYHLRNNAWVYEPLERDRVPGRAIGANGSGDWAYDPDFAGGTYRDEAPGGGIVTPGAGSAGYGHGQRPLEGGLLGAEIQDTVKQAVVLAGEAKAREDEGLLMMESRRETKFPNVVIEQAKLYTS</sequence>
<dbReference type="EMBL" id="KZ613816">
    <property type="protein sequence ID" value="PMD59463.1"/>
    <property type="molecule type" value="Genomic_DNA"/>
</dbReference>
<evidence type="ECO:0000256" key="1">
    <source>
        <dbReference type="SAM" id="MobiDB-lite"/>
    </source>
</evidence>
<feature type="region of interest" description="Disordered" evidence="1">
    <location>
        <begin position="1"/>
        <end position="41"/>
    </location>
</feature>
<name>A0A2J6T936_9HELO</name>
<gene>
    <name evidence="2" type="ORF">K444DRAFT_630239</name>
</gene>
<dbReference type="RefSeq" id="XP_024736367.1">
    <property type="nucleotide sequence ID" value="XM_024883177.1"/>
</dbReference>
<evidence type="ECO:0000313" key="2">
    <source>
        <dbReference type="EMBL" id="PMD59463.1"/>
    </source>
</evidence>
<dbReference type="InParanoid" id="A0A2J6T936"/>
<organism evidence="2 3">
    <name type="scientific">Hyaloscypha bicolor E</name>
    <dbReference type="NCBI Taxonomy" id="1095630"/>
    <lineage>
        <taxon>Eukaryota</taxon>
        <taxon>Fungi</taxon>
        <taxon>Dikarya</taxon>
        <taxon>Ascomycota</taxon>
        <taxon>Pezizomycotina</taxon>
        <taxon>Leotiomycetes</taxon>
        <taxon>Helotiales</taxon>
        <taxon>Hyaloscyphaceae</taxon>
        <taxon>Hyaloscypha</taxon>
        <taxon>Hyaloscypha bicolor</taxon>
    </lineage>
</organism>
<feature type="region of interest" description="Disordered" evidence="1">
    <location>
        <begin position="73"/>
        <end position="97"/>
    </location>
</feature>
<dbReference type="GeneID" id="36591254"/>
<proteinExistence type="predicted"/>
<reference evidence="2 3" key="1">
    <citation type="submission" date="2016-04" db="EMBL/GenBank/DDBJ databases">
        <title>A degradative enzymes factory behind the ericoid mycorrhizal symbiosis.</title>
        <authorList>
            <consortium name="DOE Joint Genome Institute"/>
            <person name="Martino E."/>
            <person name="Morin E."/>
            <person name="Grelet G."/>
            <person name="Kuo A."/>
            <person name="Kohler A."/>
            <person name="Daghino S."/>
            <person name="Barry K."/>
            <person name="Choi C."/>
            <person name="Cichocki N."/>
            <person name="Clum A."/>
            <person name="Copeland A."/>
            <person name="Hainaut M."/>
            <person name="Haridas S."/>
            <person name="Labutti K."/>
            <person name="Lindquist E."/>
            <person name="Lipzen A."/>
            <person name="Khouja H.-R."/>
            <person name="Murat C."/>
            <person name="Ohm R."/>
            <person name="Olson A."/>
            <person name="Spatafora J."/>
            <person name="Veneault-Fourrey C."/>
            <person name="Henrissat B."/>
            <person name="Grigoriev I."/>
            <person name="Martin F."/>
            <person name="Perotto S."/>
        </authorList>
    </citation>
    <scope>NUCLEOTIDE SEQUENCE [LARGE SCALE GENOMIC DNA]</scope>
    <source>
        <strain evidence="2 3">E</strain>
    </source>
</reference>
<accession>A0A2J6T936</accession>
<dbReference type="AlphaFoldDB" id="A0A2J6T936"/>
<protein>
    <submittedName>
        <fullName evidence="2">Uncharacterized protein</fullName>
    </submittedName>
</protein>
<evidence type="ECO:0000313" key="3">
    <source>
        <dbReference type="Proteomes" id="UP000235371"/>
    </source>
</evidence>